<gene>
    <name evidence="5" type="ORF">THMIRHAT_20490</name>
</gene>
<keyword evidence="2" id="KW-0238">DNA-binding</keyword>
<evidence type="ECO:0000256" key="3">
    <source>
        <dbReference type="ARBA" id="ARBA00023163"/>
    </source>
</evidence>
<dbReference type="Pfam" id="PF13545">
    <property type="entry name" value="HTH_Crp_2"/>
    <property type="match status" value="1"/>
</dbReference>
<dbReference type="InterPro" id="IPR000595">
    <property type="entry name" value="cNMP-bd_dom"/>
</dbReference>
<dbReference type="InterPro" id="IPR036388">
    <property type="entry name" value="WH-like_DNA-bd_sf"/>
</dbReference>
<dbReference type="EMBL" id="AP021888">
    <property type="protein sequence ID" value="BBP44303.1"/>
    <property type="molecule type" value="Genomic_DNA"/>
</dbReference>
<dbReference type="Pfam" id="PF00027">
    <property type="entry name" value="cNMP_binding"/>
    <property type="match status" value="1"/>
</dbReference>
<dbReference type="InterPro" id="IPR018490">
    <property type="entry name" value="cNMP-bd_dom_sf"/>
</dbReference>
<dbReference type="GO" id="GO:0003700">
    <property type="term" value="F:DNA-binding transcription factor activity"/>
    <property type="evidence" value="ECO:0007669"/>
    <property type="project" value="TreeGrafter"/>
</dbReference>
<protein>
    <recommendedName>
        <fullName evidence="4">Cyclic nucleotide-binding domain-containing protein</fullName>
    </recommendedName>
</protein>
<dbReference type="InterPro" id="IPR050397">
    <property type="entry name" value="Env_Response_Regulators"/>
</dbReference>
<dbReference type="SMART" id="SM00100">
    <property type="entry name" value="cNMP"/>
    <property type="match status" value="1"/>
</dbReference>
<dbReference type="PROSITE" id="PS50042">
    <property type="entry name" value="CNMP_BINDING_3"/>
    <property type="match status" value="1"/>
</dbReference>
<evidence type="ECO:0000259" key="4">
    <source>
        <dbReference type="PROSITE" id="PS50042"/>
    </source>
</evidence>
<feature type="domain" description="Cyclic nucleotide-binding" evidence="4">
    <location>
        <begin position="34"/>
        <end position="131"/>
    </location>
</feature>
<evidence type="ECO:0000313" key="6">
    <source>
        <dbReference type="Proteomes" id="UP000501466"/>
    </source>
</evidence>
<dbReference type="Gene3D" id="1.10.10.10">
    <property type="entry name" value="Winged helix-like DNA-binding domain superfamily/Winged helix DNA-binding domain"/>
    <property type="match status" value="1"/>
</dbReference>
<dbReference type="PANTHER" id="PTHR24567">
    <property type="entry name" value="CRP FAMILY TRANSCRIPTIONAL REGULATORY PROTEIN"/>
    <property type="match status" value="1"/>
</dbReference>
<dbReference type="InterPro" id="IPR014710">
    <property type="entry name" value="RmlC-like_jellyroll"/>
</dbReference>
<dbReference type="AlphaFoldDB" id="A0A6F8PQA4"/>
<reference evidence="6" key="1">
    <citation type="submission" date="2019-11" db="EMBL/GenBank/DDBJ databases">
        <title>Isolation and characterization of two novel species in the genus Thiomicrorhabdus.</title>
        <authorList>
            <person name="Mochizuki J."/>
            <person name="Kojima H."/>
            <person name="Fukui M."/>
        </authorList>
    </citation>
    <scope>NUCLEOTIDE SEQUENCE [LARGE SCALE GENOMIC DNA]</scope>
    <source>
        <strain evidence="6">AkT22</strain>
    </source>
</reference>
<sequence length="249" mass="27923">MHCSEFFNLFVRVEHNMKLNNTHVTLSLLKQINLLAGLSDAALEAIIPKIKVLSLSKGEYLFHKGAESSELYFLLNGSLQVLDYTPEGQLIGLAVIRPGWHVGEMAVLDDEPRSASIMAEKDSELLYLSHKHALELFTHEPIVALRVMRGLVSIIRKDNNVRAIIAIPNAKVRVYRYLMSIATEVEGEMHINNLPKHSALASICNTSRETVSRALSELQKNQIASKLNTHDWVIDASALELFIENIVFD</sequence>
<keyword evidence="1" id="KW-0805">Transcription regulation</keyword>
<dbReference type="GO" id="GO:0005829">
    <property type="term" value="C:cytosol"/>
    <property type="evidence" value="ECO:0007669"/>
    <property type="project" value="TreeGrafter"/>
</dbReference>
<accession>A0A6F8PQA4</accession>
<evidence type="ECO:0000256" key="1">
    <source>
        <dbReference type="ARBA" id="ARBA00023015"/>
    </source>
</evidence>
<dbReference type="GO" id="GO:0003677">
    <property type="term" value="F:DNA binding"/>
    <property type="evidence" value="ECO:0007669"/>
    <property type="project" value="UniProtKB-KW"/>
</dbReference>
<dbReference type="SUPFAM" id="SSF46785">
    <property type="entry name" value="Winged helix' DNA-binding domain"/>
    <property type="match status" value="1"/>
</dbReference>
<dbReference type="InterPro" id="IPR036390">
    <property type="entry name" value="WH_DNA-bd_sf"/>
</dbReference>
<organism evidence="5 6">
    <name type="scientific">Thiosulfativibrio zosterae</name>
    <dbReference type="NCBI Taxonomy" id="2675053"/>
    <lineage>
        <taxon>Bacteria</taxon>
        <taxon>Pseudomonadati</taxon>
        <taxon>Pseudomonadota</taxon>
        <taxon>Gammaproteobacteria</taxon>
        <taxon>Thiotrichales</taxon>
        <taxon>Piscirickettsiaceae</taxon>
        <taxon>Thiosulfativibrio</taxon>
    </lineage>
</organism>
<proteinExistence type="predicted"/>
<name>A0A6F8PQA4_9GAMM</name>
<keyword evidence="6" id="KW-1185">Reference proteome</keyword>
<dbReference type="KEGG" id="tzo:THMIRHAT_20490"/>
<dbReference type="InterPro" id="IPR018488">
    <property type="entry name" value="cNMP-bd_CS"/>
</dbReference>
<dbReference type="Proteomes" id="UP000501466">
    <property type="component" value="Chromosome"/>
</dbReference>
<evidence type="ECO:0000256" key="2">
    <source>
        <dbReference type="ARBA" id="ARBA00023125"/>
    </source>
</evidence>
<dbReference type="Gene3D" id="2.60.120.10">
    <property type="entry name" value="Jelly Rolls"/>
    <property type="match status" value="1"/>
</dbReference>
<dbReference type="SUPFAM" id="SSF51206">
    <property type="entry name" value="cAMP-binding domain-like"/>
    <property type="match status" value="1"/>
</dbReference>
<evidence type="ECO:0000313" key="5">
    <source>
        <dbReference type="EMBL" id="BBP44303.1"/>
    </source>
</evidence>
<keyword evidence="3" id="KW-0804">Transcription</keyword>
<dbReference type="CDD" id="cd00038">
    <property type="entry name" value="CAP_ED"/>
    <property type="match status" value="1"/>
</dbReference>
<dbReference type="InterPro" id="IPR012318">
    <property type="entry name" value="HTH_CRP"/>
</dbReference>
<dbReference type="PANTHER" id="PTHR24567:SF74">
    <property type="entry name" value="HTH-TYPE TRANSCRIPTIONAL REGULATOR ARCR"/>
    <property type="match status" value="1"/>
</dbReference>
<dbReference type="PROSITE" id="PS00889">
    <property type="entry name" value="CNMP_BINDING_2"/>
    <property type="match status" value="1"/>
</dbReference>